<evidence type="ECO:0000256" key="4">
    <source>
        <dbReference type="ARBA" id="ARBA00023027"/>
    </source>
</evidence>
<dbReference type="Proteomes" id="UP000759131">
    <property type="component" value="Unassembled WGS sequence"/>
</dbReference>
<dbReference type="GO" id="GO:0006120">
    <property type="term" value="P:mitochondrial electron transport, NADH to ubiquinone"/>
    <property type="evidence" value="ECO:0007669"/>
    <property type="project" value="TreeGrafter"/>
</dbReference>
<dbReference type="InterPro" id="IPR014029">
    <property type="entry name" value="NADH_UbQ_OxRdtase_49kDa_CS"/>
</dbReference>
<evidence type="ECO:0000256" key="2">
    <source>
        <dbReference type="ARBA" id="ARBA00022448"/>
    </source>
</evidence>
<keyword evidence="7" id="KW-1185">Reference proteome</keyword>
<dbReference type="OrthoDB" id="1009at2759"/>
<dbReference type="InterPro" id="IPR022885">
    <property type="entry name" value="NDH1_su_D/H"/>
</dbReference>
<proteinExistence type="inferred from homology"/>
<reference evidence="6" key="1">
    <citation type="submission" date="2020-11" db="EMBL/GenBank/DDBJ databases">
        <authorList>
            <person name="Tran Van P."/>
        </authorList>
    </citation>
    <scope>NUCLEOTIDE SEQUENCE</scope>
</reference>
<name>A0A7R9QC59_9ACAR</name>
<dbReference type="InterPro" id="IPR029014">
    <property type="entry name" value="NiFe-Hase_large"/>
</dbReference>
<feature type="region of interest" description="Disordered" evidence="5">
    <location>
        <begin position="43"/>
        <end position="69"/>
    </location>
</feature>
<evidence type="ECO:0000256" key="5">
    <source>
        <dbReference type="SAM" id="MobiDB-lite"/>
    </source>
</evidence>
<feature type="compositionally biased region" description="Basic and acidic residues" evidence="5">
    <location>
        <begin position="60"/>
        <end position="69"/>
    </location>
</feature>
<dbReference type="EMBL" id="OC878098">
    <property type="protein sequence ID" value="CAD7640396.1"/>
    <property type="molecule type" value="Genomic_DNA"/>
</dbReference>
<evidence type="ECO:0000313" key="6">
    <source>
        <dbReference type="EMBL" id="CAD7640396.1"/>
    </source>
</evidence>
<comment type="similarity">
    <text evidence="1">Belongs to the complex I 49 kDa subunit family.</text>
</comment>
<dbReference type="SUPFAM" id="SSF56762">
    <property type="entry name" value="HydB/Nqo4-like"/>
    <property type="match status" value="1"/>
</dbReference>
<dbReference type="GO" id="GO:0016651">
    <property type="term" value="F:oxidoreductase activity, acting on NAD(P)H"/>
    <property type="evidence" value="ECO:0007669"/>
    <property type="project" value="InterPro"/>
</dbReference>
<evidence type="ECO:0000256" key="3">
    <source>
        <dbReference type="ARBA" id="ARBA00022967"/>
    </source>
</evidence>
<dbReference type="AlphaFoldDB" id="A0A7R9QC59"/>
<organism evidence="6">
    <name type="scientific">Medioppia subpectinata</name>
    <dbReference type="NCBI Taxonomy" id="1979941"/>
    <lineage>
        <taxon>Eukaryota</taxon>
        <taxon>Metazoa</taxon>
        <taxon>Ecdysozoa</taxon>
        <taxon>Arthropoda</taxon>
        <taxon>Chelicerata</taxon>
        <taxon>Arachnida</taxon>
        <taxon>Acari</taxon>
        <taxon>Acariformes</taxon>
        <taxon>Sarcoptiformes</taxon>
        <taxon>Oribatida</taxon>
        <taxon>Brachypylina</taxon>
        <taxon>Oppioidea</taxon>
        <taxon>Oppiidae</taxon>
        <taxon>Medioppia</taxon>
    </lineage>
</organism>
<keyword evidence="2" id="KW-0813">Transport</keyword>
<keyword evidence="4" id="KW-0520">NAD</keyword>
<sequence length="230" mass="26612">MWKLLRVPSPVVTAMAISFNRLLKTKDWVTNKWSVAGMSDRTPGRDTLKDYRRPNLYPDYGDKGPEHPDLRGIITDGQQYSQRRLRAKKWFPDKQYMEEFAGETIAYKDNKCLVPDDSARWEGWDADHPDGSPMERHVRPCTLNFGPQHPGAHGVLRLVLELSCALEEVVLRADPHIGLLHRATEKLMEYKTYTQALPYMDRLDYVSMMCNEQCYSLAIEKMLGLQVPKR</sequence>
<evidence type="ECO:0000256" key="1">
    <source>
        <dbReference type="ARBA" id="ARBA00005769"/>
    </source>
</evidence>
<dbReference type="EMBL" id="CAJPIZ010023523">
    <property type="protein sequence ID" value="CAG2118241.1"/>
    <property type="molecule type" value="Genomic_DNA"/>
</dbReference>
<dbReference type="PANTHER" id="PTHR11993">
    <property type="entry name" value="NADH-UBIQUINONE OXIDOREDUCTASE 49 KDA SUBUNIT"/>
    <property type="match status" value="1"/>
</dbReference>
<accession>A0A7R9QC59</accession>
<dbReference type="PANTHER" id="PTHR11993:SF10">
    <property type="entry name" value="NADH DEHYDROGENASE [UBIQUINONE] IRON-SULFUR PROTEIN 2, MITOCHONDRIAL"/>
    <property type="match status" value="1"/>
</dbReference>
<gene>
    <name evidence="6" type="ORF">OSB1V03_LOCUS18193</name>
</gene>
<protein>
    <submittedName>
        <fullName evidence="6">Uncharacterized protein</fullName>
    </submittedName>
</protein>
<feature type="non-terminal residue" evidence="6">
    <location>
        <position position="230"/>
    </location>
</feature>
<evidence type="ECO:0000313" key="7">
    <source>
        <dbReference type="Proteomes" id="UP000759131"/>
    </source>
</evidence>
<keyword evidence="3" id="KW-1278">Translocase</keyword>
<feature type="compositionally biased region" description="Basic and acidic residues" evidence="5">
    <location>
        <begin position="43"/>
        <end position="53"/>
    </location>
</feature>
<dbReference type="Gene3D" id="1.10.645.10">
    <property type="entry name" value="Cytochrome-c3 Hydrogenase, chain B"/>
    <property type="match status" value="1"/>
</dbReference>
<dbReference type="PROSITE" id="PS00535">
    <property type="entry name" value="COMPLEX1_49K"/>
    <property type="match status" value="1"/>
</dbReference>
<dbReference type="GO" id="GO:0005739">
    <property type="term" value="C:mitochondrion"/>
    <property type="evidence" value="ECO:0007669"/>
    <property type="project" value="GOC"/>
</dbReference>